<dbReference type="Proteomes" id="UP000037696">
    <property type="component" value="Unassembled WGS sequence"/>
</dbReference>
<proteinExistence type="predicted"/>
<protein>
    <submittedName>
        <fullName evidence="1">Uncharacterized protein</fullName>
    </submittedName>
</protein>
<dbReference type="EMBL" id="LHQQ01000060">
    <property type="protein sequence ID" value="KOS44486.1"/>
    <property type="molecule type" value="Genomic_DNA"/>
</dbReference>
<gene>
    <name evidence="1" type="ORF">ACN38_g4582</name>
</gene>
<accession>A0A0M8P363</accession>
<dbReference type="AlphaFoldDB" id="A0A0M8P363"/>
<organism evidence="1 2">
    <name type="scientific">Penicillium nordicum</name>
    <dbReference type="NCBI Taxonomy" id="229535"/>
    <lineage>
        <taxon>Eukaryota</taxon>
        <taxon>Fungi</taxon>
        <taxon>Dikarya</taxon>
        <taxon>Ascomycota</taxon>
        <taxon>Pezizomycotina</taxon>
        <taxon>Eurotiomycetes</taxon>
        <taxon>Eurotiomycetidae</taxon>
        <taxon>Eurotiales</taxon>
        <taxon>Aspergillaceae</taxon>
        <taxon>Penicillium</taxon>
    </lineage>
</organism>
<name>A0A0M8P363_9EURO</name>
<sequence>MATSKVYAERTLCCVEEGTRGIRAVTSSEKSFPLSTTHISCSHHASPTIFVIRAWKSSLFFFFWKQNQRLRMADSDGPRLFCHFCDLPNHTEANCRRSLQDYCEGGYVFILSARHTAPFEAERRKRVCYAIFHNTLPKSSLVSLHSHFTLTSLLLHSRFFLASSFFTQECCKGGYVFILSARHTAPFEAERPKRVCHAVVHDTLPKSSLSILSHFTLTSFSLLPFSRYSVALLLIDEWQVSTAKTAAKEAATATTTTLAAGAIVDGASGKEE</sequence>
<reference evidence="1 2" key="1">
    <citation type="submission" date="2015-08" db="EMBL/GenBank/DDBJ databases">
        <title>Genome sequencing of Penicillium nordicum.</title>
        <authorList>
            <person name="Nguyen H.D."/>
            <person name="Seifert K.A."/>
        </authorList>
    </citation>
    <scope>NUCLEOTIDE SEQUENCE [LARGE SCALE GENOMIC DNA]</scope>
    <source>
        <strain evidence="1 2">DAOMC 185683</strain>
    </source>
</reference>
<keyword evidence="2" id="KW-1185">Reference proteome</keyword>
<evidence type="ECO:0000313" key="2">
    <source>
        <dbReference type="Proteomes" id="UP000037696"/>
    </source>
</evidence>
<comment type="caution">
    <text evidence="1">The sequence shown here is derived from an EMBL/GenBank/DDBJ whole genome shotgun (WGS) entry which is preliminary data.</text>
</comment>
<evidence type="ECO:0000313" key="1">
    <source>
        <dbReference type="EMBL" id="KOS44486.1"/>
    </source>
</evidence>